<accession>A0ACD4RCA5</accession>
<dbReference type="Proteomes" id="UP001226091">
    <property type="component" value="Chromosome"/>
</dbReference>
<evidence type="ECO:0000313" key="2">
    <source>
        <dbReference type="Proteomes" id="UP001226091"/>
    </source>
</evidence>
<proteinExistence type="predicted"/>
<evidence type="ECO:0000313" key="1">
    <source>
        <dbReference type="EMBL" id="WHZ57782.1"/>
    </source>
</evidence>
<name>A0ACD4RCA5_9BACI</name>
<keyword evidence="2" id="KW-1185">Reference proteome</keyword>
<protein>
    <submittedName>
        <fullName evidence="1">Uncharacterized protein</fullName>
    </submittedName>
</protein>
<dbReference type="EMBL" id="CP126116">
    <property type="protein sequence ID" value="WHZ57782.1"/>
    <property type="molecule type" value="Genomic_DNA"/>
</dbReference>
<organism evidence="1 2">
    <name type="scientific">Metabacillus hrfriensis</name>
    <dbReference type="NCBI Taxonomy" id="3048891"/>
    <lineage>
        <taxon>Bacteria</taxon>
        <taxon>Bacillati</taxon>
        <taxon>Bacillota</taxon>
        <taxon>Bacilli</taxon>
        <taxon>Bacillales</taxon>
        <taxon>Bacillaceae</taxon>
        <taxon>Metabacillus</taxon>
    </lineage>
</organism>
<sequence length="108" mass="12194">MNQLYKEHVFDSAKDLRYKADPLNFQLETLASAGVELSNLIRAELAGSTAEFIAQISIELTKLRSENEAVISQQINSNHMLAIQYSNLVNDTNAQYMTIRYDKKEPVG</sequence>
<reference evidence="2" key="1">
    <citation type="journal article" date="2025" name="Aquaculture">
        <title>Assessment of the bioflocculant production and safety properties of Metabacillus hrfriensis sp. nov. based on phenotypic and whole-genome sequencing analysis.</title>
        <authorList>
            <person name="Zhang R."/>
            <person name="Zhao Z."/>
            <person name="Luo L."/>
            <person name="Wang S."/>
            <person name="Guo K."/>
            <person name="Xu W."/>
        </authorList>
    </citation>
    <scope>NUCLEOTIDE SEQUENCE [LARGE SCALE GENOMIC DNA]</scope>
    <source>
        <strain evidence="2">CT-WN-B3</strain>
    </source>
</reference>
<gene>
    <name evidence="1" type="ORF">QLQ22_24615</name>
</gene>